<sequence>MSNGLRSPVYRPASNGQIERYVQTMENSLKKLERFADEEVVMVRDYRSPKQRWVVGKVVRACGLQLRIVRINGMFWKRHVDQLRRCKLDYEEATESETPVILFPGPSRQAHNTAPEISSTIQGGNESEVDHSDDDLFDANVAEETIKPPSVNVQVGEATAVEPRRSARTTRRKERHHRGLDIEYHIVIIL</sequence>
<protein>
    <submittedName>
        <fullName evidence="3">Uncharacterized protein LOC108864053</fullName>
    </submittedName>
</protein>
<organism evidence="2 3">
    <name type="scientific">Galendromus occidentalis</name>
    <name type="common">western predatory mite</name>
    <dbReference type="NCBI Taxonomy" id="34638"/>
    <lineage>
        <taxon>Eukaryota</taxon>
        <taxon>Metazoa</taxon>
        <taxon>Ecdysozoa</taxon>
        <taxon>Arthropoda</taxon>
        <taxon>Chelicerata</taxon>
        <taxon>Arachnida</taxon>
        <taxon>Acari</taxon>
        <taxon>Parasitiformes</taxon>
        <taxon>Mesostigmata</taxon>
        <taxon>Gamasina</taxon>
        <taxon>Phytoseioidea</taxon>
        <taxon>Phytoseiidae</taxon>
        <taxon>Typhlodrominae</taxon>
        <taxon>Galendromus</taxon>
    </lineage>
</organism>
<accession>A0AAJ7P9D0</accession>
<evidence type="ECO:0000313" key="3">
    <source>
        <dbReference type="RefSeq" id="XP_018494452.1"/>
    </source>
</evidence>
<dbReference type="GeneID" id="108864053"/>
<evidence type="ECO:0000313" key="2">
    <source>
        <dbReference type="Proteomes" id="UP000694867"/>
    </source>
</evidence>
<dbReference type="GO" id="GO:0003676">
    <property type="term" value="F:nucleic acid binding"/>
    <property type="evidence" value="ECO:0007669"/>
    <property type="project" value="InterPro"/>
</dbReference>
<name>A0AAJ7P9D0_9ACAR</name>
<dbReference type="KEGG" id="goe:108864053"/>
<feature type="region of interest" description="Disordered" evidence="1">
    <location>
        <begin position="102"/>
        <end position="131"/>
    </location>
</feature>
<evidence type="ECO:0000256" key="1">
    <source>
        <dbReference type="SAM" id="MobiDB-lite"/>
    </source>
</evidence>
<feature type="compositionally biased region" description="Polar residues" evidence="1">
    <location>
        <begin position="109"/>
        <end position="125"/>
    </location>
</feature>
<dbReference type="InterPro" id="IPR036397">
    <property type="entry name" value="RNaseH_sf"/>
</dbReference>
<gene>
    <name evidence="3" type="primary">LOC108864053</name>
</gene>
<keyword evidence="2" id="KW-1185">Reference proteome</keyword>
<dbReference type="RefSeq" id="XP_018494452.1">
    <property type="nucleotide sequence ID" value="XM_018638936.1"/>
</dbReference>
<dbReference type="Gene3D" id="3.30.420.10">
    <property type="entry name" value="Ribonuclease H-like superfamily/Ribonuclease H"/>
    <property type="match status" value="1"/>
</dbReference>
<proteinExistence type="predicted"/>
<reference evidence="3" key="1">
    <citation type="submission" date="2025-08" db="UniProtKB">
        <authorList>
            <consortium name="RefSeq"/>
        </authorList>
    </citation>
    <scope>IDENTIFICATION</scope>
</reference>
<dbReference type="Proteomes" id="UP000694867">
    <property type="component" value="Unplaced"/>
</dbReference>
<dbReference type="AlphaFoldDB" id="A0AAJ7P9D0"/>